<proteinExistence type="predicted"/>
<accession>A0A6J5NGD3</accession>
<evidence type="ECO:0000313" key="1">
    <source>
        <dbReference type="EMBL" id="CAB4156275.1"/>
    </source>
</evidence>
<dbReference type="EMBL" id="LR796642">
    <property type="protein sequence ID" value="CAB4156275.1"/>
    <property type="molecule type" value="Genomic_DNA"/>
</dbReference>
<protein>
    <submittedName>
        <fullName evidence="1">Uncharacterized protein</fullName>
    </submittedName>
</protein>
<organism evidence="1">
    <name type="scientific">uncultured Caudovirales phage</name>
    <dbReference type="NCBI Taxonomy" id="2100421"/>
    <lineage>
        <taxon>Viruses</taxon>
        <taxon>Duplodnaviria</taxon>
        <taxon>Heunggongvirae</taxon>
        <taxon>Uroviricota</taxon>
        <taxon>Caudoviricetes</taxon>
        <taxon>Peduoviridae</taxon>
        <taxon>Maltschvirus</taxon>
        <taxon>Maltschvirus maltsch</taxon>
    </lineage>
</organism>
<gene>
    <name evidence="1" type="ORF">UFOVP661_43</name>
</gene>
<reference evidence="1" key="1">
    <citation type="submission" date="2020-04" db="EMBL/GenBank/DDBJ databases">
        <authorList>
            <person name="Chiriac C."/>
            <person name="Salcher M."/>
            <person name="Ghai R."/>
            <person name="Kavagutti S V."/>
        </authorList>
    </citation>
    <scope>NUCLEOTIDE SEQUENCE</scope>
</reference>
<sequence length="236" mass="25819">MNAKLTETQQVIITRAIARNNVVAAFDHKATTCSARAYNMAITSLIKSGMVEARAGLKGLAQEGDYSVEDNRRLYVSNALIKALYGDEPEAPKATKTKKAAKVAAPAPVAVETPSEELDEAIDDLDMEIDSPKSVVAESYKKQYSELKALGGSGQGCNDAVDQFFRAYFMGKVNGKGRARLDVVALVQFAIDNSLWSDKWDLVNNGQKRMNTANALRRAIAKGQEIRFNKLTVHFD</sequence>
<name>A0A6J5NGD3_9CAUD</name>